<reference evidence="1 2" key="1">
    <citation type="submission" date="2014-08" db="EMBL/GenBank/DDBJ databases">
        <authorList>
            <person name="Chen Y.-H."/>
        </authorList>
    </citation>
    <scope>NUCLEOTIDE SEQUENCE [LARGE SCALE GENOMIC DNA]</scope>
</reference>
<gene>
    <name evidence="1" type="ORF">NGAL_HAMBI1145_15730</name>
</gene>
<accession>A0A0T7FD50</accession>
<dbReference type="InterPro" id="IPR035959">
    <property type="entry name" value="RutC-like_sf"/>
</dbReference>
<dbReference type="AlphaFoldDB" id="A0A0T7FD50"/>
<dbReference type="OrthoDB" id="9799840at2"/>
<organism evidence="1 2">
    <name type="scientific">Neorhizobium galegae bv. officinalis</name>
    <dbReference type="NCBI Taxonomy" id="323656"/>
    <lineage>
        <taxon>Bacteria</taxon>
        <taxon>Pseudomonadati</taxon>
        <taxon>Pseudomonadota</taxon>
        <taxon>Alphaproteobacteria</taxon>
        <taxon>Hyphomicrobiales</taxon>
        <taxon>Rhizobiaceae</taxon>
        <taxon>Rhizobium/Agrobacterium group</taxon>
        <taxon>Neorhizobium</taxon>
    </lineage>
</organism>
<dbReference type="EMBL" id="CCRH01000003">
    <property type="protein sequence ID" value="CDZ32891.1"/>
    <property type="molecule type" value="Genomic_DNA"/>
</dbReference>
<dbReference type="Pfam" id="PF01042">
    <property type="entry name" value="Ribonuc_L-PSP"/>
    <property type="match status" value="1"/>
</dbReference>
<dbReference type="CDD" id="cd00448">
    <property type="entry name" value="YjgF_YER057c_UK114_family"/>
    <property type="match status" value="1"/>
</dbReference>
<evidence type="ECO:0000313" key="2">
    <source>
        <dbReference type="Proteomes" id="UP000046176"/>
    </source>
</evidence>
<evidence type="ECO:0000313" key="1">
    <source>
        <dbReference type="EMBL" id="CDZ32891.1"/>
    </source>
</evidence>
<dbReference type="InterPro" id="IPR006175">
    <property type="entry name" value="YjgF/YER057c/UK114"/>
</dbReference>
<dbReference type="RefSeq" id="WP_046665768.1">
    <property type="nucleotide sequence ID" value="NZ_CCRH01000003.1"/>
</dbReference>
<dbReference type="SUPFAM" id="SSF55298">
    <property type="entry name" value="YjgF-like"/>
    <property type="match status" value="1"/>
</dbReference>
<dbReference type="Proteomes" id="UP000046176">
    <property type="component" value="Unassembled WGS sequence"/>
</dbReference>
<dbReference type="Gene3D" id="3.30.1330.40">
    <property type="entry name" value="RutC-like"/>
    <property type="match status" value="1"/>
</dbReference>
<sequence length="134" mass="14207">MEILNPSTLTDAFSHLIAQIAVTPPGARLAAISGQVAVDRAGQLVGRNDHAGQARQCFGNILNALTALKAAPQDILQMKIYVVRHTPDLIPAIFGAGADIFGDKWPVCASTWIGVEALAMPEWLVEIEALVALP</sequence>
<dbReference type="PANTHER" id="PTHR43857:SF1">
    <property type="entry name" value="YJGH FAMILY PROTEIN"/>
    <property type="match status" value="1"/>
</dbReference>
<name>A0A0T7FD50_NEOGA</name>
<dbReference type="PANTHER" id="PTHR43857">
    <property type="entry name" value="BLR7761 PROTEIN"/>
    <property type="match status" value="1"/>
</dbReference>
<protein>
    <submittedName>
        <fullName evidence="1">Translation initiation inhibitor</fullName>
    </submittedName>
</protein>
<proteinExistence type="predicted"/>